<dbReference type="AlphaFoldDB" id="A0A327Z5U9"/>
<protein>
    <submittedName>
        <fullName evidence="1">Uncharacterized protein</fullName>
    </submittedName>
</protein>
<dbReference type="Proteomes" id="UP000249341">
    <property type="component" value="Unassembled WGS sequence"/>
</dbReference>
<dbReference type="EMBL" id="QLMJ01000014">
    <property type="protein sequence ID" value="RAK31984.1"/>
    <property type="molecule type" value="Genomic_DNA"/>
</dbReference>
<evidence type="ECO:0000313" key="2">
    <source>
        <dbReference type="Proteomes" id="UP000249341"/>
    </source>
</evidence>
<comment type="caution">
    <text evidence="1">The sequence shown here is derived from an EMBL/GenBank/DDBJ whole genome shotgun (WGS) entry which is preliminary data.</text>
</comment>
<sequence>MSVGAWFRTDFDEPSVPAALPMELTSGMHPSLTIVDQMVRGRGIIGRITGDFGAVAVKVAGTGGPVRVTVSIGLDEISTRWWADRVRPSRTTPELPRLVVLRAQGRIRGSVVLARRQGWRGAASAEATLSFDLAEGELDSDGLLMVELGETPPPSWATGRLSTRPVVGLRFNSIAVHTTSVSAPATVSTGSTGCDFAVLQPGAALVQRLSTQVVPAAPPLPLTPRNRFTRRRPARAAFKVARAARRVAYRAMPARPGPLSGVLAADVMTGAPIDIEVSGDQLRLPGPIETPVLLGAVQAQPTLAWRLK</sequence>
<keyword evidence="2" id="KW-1185">Reference proteome</keyword>
<evidence type="ECO:0000313" key="1">
    <source>
        <dbReference type="EMBL" id="RAK31984.1"/>
    </source>
</evidence>
<dbReference type="OrthoDB" id="3288664at2"/>
<name>A0A327Z5U9_9ACTN</name>
<accession>A0A327Z5U9</accession>
<gene>
    <name evidence="1" type="ORF">B0I29_114236</name>
</gene>
<reference evidence="1 2" key="1">
    <citation type="submission" date="2018-06" db="EMBL/GenBank/DDBJ databases">
        <title>Genomic Encyclopedia of Type Strains, Phase III (KMG-III): the genomes of soil and plant-associated and newly described type strains.</title>
        <authorList>
            <person name="Whitman W."/>
        </authorList>
    </citation>
    <scope>NUCLEOTIDE SEQUENCE [LARGE SCALE GENOMIC DNA]</scope>
    <source>
        <strain evidence="1 2">CGMCC 4.7090</strain>
    </source>
</reference>
<dbReference type="RefSeq" id="WP_111652082.1">
    <property type="nucleotide sequence ID" value="NZ_JACHWI010000004.1"/>
</dbReference>
<proteinExistence type="predicted"/>
<organism evidence="1 2">
    <name type="scientific">Actinoplanes lutulentus</name>
    <dbReference type="NCBI Taxonomy" id="1287878"/>
    <lineage>
        <taxon>Bacteria</taxon>
        <taxon>Bacillati</taxon>
        <taxon>Actinomycetota</taxon>
        <taxon>Actinomycetes</taxon>
        <taxon>Micromonosporales</taxon>
        <taxon>Micromonosporaceae</taxon>
        <taxon>Actinoplanes</taxon>
    </lineage>
</organism>